<keyword evidence="3 10" id="KW-0285">Flavoprotein</keyword>
<feature type="binding site" evidence="11">
    <location>
        <position position="291"/>
    </location>
    <ligand>
        <name>Mg(2+)</name>
        <dbReference type="ChEBI" id="CHEBI:18420"/>
    </ligand>
</feature>
<comment type="cofactor">
    <cofactor evidence="11">
        <name>Mg(2+)</name>
        <dbReference type="ChEBI" id="CHEBI:18420"/>
    </cofactor>
    <cofactor evidence="11">
        <name>Mn(2+)</name>
        <dbReference type="ChEBI" id="CHEBI:29035"/>
    </cofactor>
    <text evidence="11">Magnesium. Can also use manganese.</text>
</comment>
<evidence type="ECO:0000256" key="6">
    <source>
        <dbReference type="ARBA" id="ARBA00022827"/>
    </source>
</evidence>
<dbReference type="Gene3D" id="3.10.520.10">
    <property type="entry name" value="ApbE-like domains"/>
    <property type="match status" value="1"/>
</dbReference>
<gene>
    <name evidence="12" type="ORF">H8S23_01810</name>
</gene>
<dbReference type="GO" id="GO:0046872">
    <property type="term" value="F:metal ion binding"/>
    <property type="evidence" value="ECO:0007669"/>
    <property type="project" value="UniProtKB-UniRule"/>
</dbReference>
<evidence type="ECO:0000313" key="12">
    <source>
        <dbReference type="EMBL" id="MBC5580235.1"/>
    </source>
</evidence>
<evidence type="ECO:0000256" key="2">
    <source>
        <dbReference type="ARBA" id="ARBA00016337"/>
    </source>
</evidence>
<dbReference type="PANTHER" id="PTHR30040">
    <property type="entry name" value="THIAMINE BIOSYNTHESIS LIPOPROTEIN APBE"/>
    <property type="match status" value="1"/>
</dbReference>
<feature type="binding site" evidence="11">
    <location>
        <position position="295"/>
    </location>
    <ligand>
        <name>Mg(2+)</name>
        <dbReference type="ChEBI" id="CHEBI:18420"/>
    </ligand>
</feature>
<protein>
    <recommendedName>
        <fullName evidence="2 10">FAD:protein FMN transferase</fullName>
        <ecNumber evidence="1 10">2.7.1.180</ecNumber>
    </recommendedName>
    <alternativeName>
        <fullName evidence="8 10">Flavin transferase</fullName>
    </alternativeName>
</protein>
<evidence type="ECO:0000256" key="3">
    <source>
        <dbReference type="ARBA" id="ARBA00022630"/>
    </source>
</evidence>
<keyword evidence="7 10" id="KW-0460">Magnesium</keyword>
<comment type="similarity">
    <text evidence="10">Belongs to the ApbE family.</text>
</comment>
<keyword evidence="6 10" id="KW-0274">FAD</keyword>
<comment type="catalytic activity">
    <reaction evidence="9 10">
        <text>L-threonyl-[protein] + FAD = FMN-L-threonyl-[protein] + AMP + H(+)</text>
        <dbReference type="Rhea" id="RHEA:36847"/>
        <dbReference type="Rhea" id="RHEA-COMP:11060"/>
        <dbReference type="Rhea" id="RHEA-COMP:11061"/>
        <dbReference type="ChEBI" id="CHEBI:15378"/>
        <dbReference type="ChEBI" id="CHEBI:30013"/>
        <dbReference type="ChEBI" id="CHEBI:57692"/>
        <dbReference type="ChEBI" id="CHEBI:74257"/>
        <dbReference type="ChEBI" id="CHEBI:456215"/>
        <dbReference type="EC" id="2.7.1.180"/>
    </reaction>
</comment>
<evidence type="ECO:0000256" key="11">
    <source>
        <dbReference type="PIRSR" id="PIRSR006268-2"/>
    </source>
</evidence>
<proteinExistence type="inferred from homology"/>
<keyword evidence="13" id="KW-1185">Reference proteome</keyword>
<dbReference type="InterPro" id="IPR024932">
    <property type="entry name" value="ApbE"/>
</dbReference>
<evidence type="ECO:0000256" key="8">
    <source>
        <dbReference type="ARBA" id="ARBA00031306"/>
    </source>
</evidence>
<dbReference type="AlphaFoldDB" id="A0A923L0C8"/>
<dbReference type="Pfam" id="PF02424">
    <property type="entry name" value="ApbE"/>
    <property type="match status" value="1"/>
</dbReference>
<dbReference type="GO" id="GO:0016740">
    <property type="term" value="F:transferase activity"/>
    <property type="evidence" value="ECO:0007669"/>
    <property type="project" value="UniProtKB-UniRule"/>
</dbReference>
<evidence type="ECO:0000256" key="4">
    <source>
        <dbReference type="ARBA" id="ARBA00022679"/>
    </source>
</evidence>
<name>A0A923L0C8_9FIRM</name>
<dbReference type="EC" id="2.7.1.180" evidence="1 10"/>
<dbReference type="Proteomes" id="UP000659630">
    <property type="component" value="Unassembled WGS sequence"/>
</dbReference>
<dbReference type="PIRSF" id="PIRSF006268">
    <property type="entry name" value="ApbE"/>
    <property type="match status" value="1"/>
</dbReference>
<evidence type="ECO:0000313" key="13">
    <source>
        <dbReference type="Proteomes" id="UP000659630"/>
    </source>
</evidence>
<evidence type="ECO:0000256" key="7">
    <source>
        <dbReference type="ARBA" id="ARBA00022842"/>
    </source>
</evidence>
<evidence type="ECO:0000256" key="5">
    <source>
        <dbReference type="ARBA" id="ARBA00022723"/>
    </source>
</evidence>
<organism evidence="12 13">
    <name type="scientific">Anaerofilum hominis</name>
    <dbReference type="NCBI Taxonomy" id="2763016"/>
    <lineage>
        <taxon>Bacteria</taxon>
        <taxon>Bacillati</taxon>
        <taxon>Bacillota</taxon>
        <taxon>Clostridia</taxon>
        <taxon>Eubacteriales</taxon>
        <taxon>Oscillospiraceae</taxon>
        <taxon>Anaerofilum</taxon>
    </lineage>
</organism>
<dbReference type="RefSeq" id="WP_186886600.1">
    <property type="nucleotide sequence ID" value="NZ_JACONZ010000001.1"/>
</dbReference>
<dbReference type="EMBL" id="JACONZ010000001">
    <property type="protein sequence ID" value="MBC5580235.1"/>
    <property type="molecule type" value="Genomic_DNA"/>
</dbReference>
<keyword evidence="4 10" id="KW-0808">Transferase</keyword>
<evidence type="ECO:0000256" key="10">
    <source>
        <dbReference type="PIRNR" id="PIRNR006268"/>
    </source>
</evidence>
<feature type="binding site" evidence="11">
    <location>
        <position position="176"/>
    </location>
    <ligand>
        <name>Mg(2+)</name>
        <dbReference type="ChEBI" id="CHEBI:18420"/>
    </ligand>
</feature>
<dbReference type="InterPro" id="IPR003374">
    <property type="entry name" value="ApbE-like_sf"/>
</dbReference>
<comment type="caution">
    <text evidence="12">The sequence shown here is derived from an EMBL/GenBank/DDBJ whole genome shotgun (WGS) entry which is preliminary data.</text>
</comment>
<dbReference type="PANTHER" id="PTHR30040:SF2">
    <property type="entry name" value="FAD:PROTEIN FMN TRANSFERASE"/>
    <property type="match status" value="1"/>
</dbReference>
<sequence>MKRKNRILLVAGGLAAAALVAVGVLRGLERTPHNASTYVMSTVVTQRVYGLRAEQAMREVEAALREFEGRLSLFDPDSEIAAINAAAGDHPVEVSAATFELLQQSLALSAASEGAFDITIAPLTQLWGVTTDHPRVPSQQEIDDALLLIGDAEVQLDPQARTVFLPRAGQAIDLGGIAKGNACSLAQKIYEERGVRAAVLSIGGNVYVLGRNPDGAQFRVGFRTPKKADESYIASVALEDQVMAVSGGYERYFEAEDGTRYHHILSGSTGYPAQSDIVSVGVICKDGTRADFLSTTLFVWGSEKTKAFMRSHDDVAVILLTEEDELLVSRALEDSFRLSEQGGGYRVTFI</sequence>
<reference evidence="12" key="1">
    <citation type="submission" date="2020-08" db="EMBL/GenBank/DDBJ databases">
        <title>Genome public.</title>
        <authorList>
            <person name="Liu C."/>
            <person name="Sun Q."/>
        </authorList>
    </citation>
    <scope>NUCLEOTIDE SEQUENCE</scope>
    <source>
        <strain evidence="12">BX8</strain>
    </source>
</reference>
<evidence type="ECO:0000256" key="9">
    <source>
        <dbReference type="ARBA" id="ARBA00048540"/>
    </source>
</evidence>
<keyword evidence="5 10" id="KW-0479">Metal-binding</keyword>
<dbReference type="SUPFAM" id="SSF143631">
    <property type="entry name" value="ApbE-like"/>
    <property type="match status" value="1"/>
</dbReference>
<evidence type="ECO:0000256" key="1">
    <source>
        <dbReference type="ARBA" id="ARBA00011955"/>
    </source>
</evidence>
<accession>A0A923L0C8</accession>